<evidence type="ECO:0000256" key="1">
    <source>
        <dbReference type="ARBA" id="ARBA00004418"/>
    </source>
</evidence>
<dbReference type="InterPro" id="IPR036316">
    <property type="entry name" value="Pili_assmbl_chap_C_dom_sf"/>
</dbReference>
<comment type="subcellular location">
    <subcellularLocation>
        <location evidence="1">Periplasm</location>
    </subcellularLocation>
</comment>
<evidence type="ECO:0000313" key="10">
    <source>
        <dbReference type="Proteomes" id="UP000746649"/>
    </source>
</evidence>
<protein>
    <submittedName>
        <fullName evidence="9">Molecular chaperone</fullName>
    </submittedName>
</protein>
<keyword evidence="4" id="KW-0574">Periplasm</keyword>
<organism evidence="9 10">
    <name type="scientific">Citrobacter sedlakii</name>
    <dbReference type="NCBI Taxonomy" id="67826"/>
    <lineage>
        <taxon>Bacteria</taxon>
        <taxon>Pseudomonadati</taxon>
        <taxon>Pseudomonadota</taxon>
        <taxon>Gammaproteobacteria</taxon>
        <taxon>Enterobacterales</taxon>
        <taxon>Enterobacteriaceae</taxon>
        <taxon>Citrobacter</taxon>
        <taxon>Citrobacter freundii complex</taxon>
    </lineage>
</organism>
<dbReference type="InterPro" id="IPR050643">
    <property type="entry name" value="Periplasmic_pilus_chap"/>
</dbReference>
<accession>A0ABS0ZSV0</accession>
<gene>
    <name evidence="9" type="ORF">I6M88_13020</name>
</gene>
<evidence type="ECO:0000256" key="5">
    <source>
        <dbReference type="ARBA" id="ARBA00023186"/>
    </source>
</evidence>
<feature type="domain" description="Pili assembly chaperone C-terminal" evidence="8">
    <location>
        <begin position="163"/>
        <end position="216"/>
    </location>
</feature>
<dbReference type="InterPro" id="IPR008962">
    <property type="entry name" value="PapD-like_sf"/>
</dbReference>
<dbReference type="PANTHER" id="PTHR30251:SF2">
    <property type="entry name" value="FIMBRIAL CHAPERONE YADV-RELATED"/>
    <property type="match status" value="1"/>
</dbReference>
<sequence>MKHILAALSASLLLLSITAQAGIVMGGTRVIYQEGKREASMTVTNADTQTPYLVQSFVDNVAEGDPRPVPFVVTPPLFRLEPEQQNVLRITFTGGELPADRESVFWLSIKSIAPSQKDDVNKLQINVKSRFKLFYRPAGLKGEANQAWQTLTFSQNGNQLVATNPTPYYVSFFSLSVGGDDISQPGMMAPFSTRTWNVNNHGTVKWRAINDFGGVTDYAQQ</sequence>
<evidence type="ECO:0000259" key="7">
    <source>
        <dbReference type="Pfam" id="PF00345"/>
    </source>
</evidence>
<comment type="similarity">
    <text evidence="2">Belongs to the periplasmic pilus chaperone family.</text>
</comment>
<feature type="domain" description="Pili assembly chaperone N-terminal" evidence="7">
    <location>
        <begin position="22"/>
        <end position="141"/>
    </location>
</feature>
<keyword evidence="5" id="KW-0143">Chaperone</keyword>
<evidence type="ECO:0000313" key="9">
    <source>
        <dbReference type="EMBL" id="MBJ8381886.1"/>
    </source>
</evidence>
<evidence type="ECO:0000256" key="6">
    <source>
        <dbReference type="SAM" id="SignalP"/>
    </source>
</evidence>
<feature type="signal peptide" evidence="6">
    <location>
        <begin position="1"/>
        <end position="21"/>
    </location>
</feature>
<dbReference type="PRINTS" id="PR00969">
    <property type="entry name" value="CHAPERONPILI"/>
</dbReference>
<dbReference type="RefSeq" id="WP_200035455.1">
    <property type="nucleotide sequence ID" value="NZ_JADWND010000005.1"/>
</dbReference>
<name>A0ABS0ZSV0_9ENTR</name>
<proteinExistence type="inferred from homology"/>
<dbReference type="InterPro" id="IPR001829">
    <property type="entry name" value="Pili_assmbl_chaperone_bac"/>
</dbReference>
<dbReference type="EMBL" id="JADWND010000005">
    <property type="protein sequence ID" value="MBJ8381886.1"/>
    <property type="molecule type" value="Genomic_DNA"/>
</dbReference>
<dbReference type="InterPro" id="IPR016147">
    <property type="entry name" value="Pili_assmbl_chaperone_N"/>
</dbReference>
<evidence type="ECO:0000256" key="2">
    <source>
        <dbReference type="ARBA" id="ARBA00007399"/>
    </source>
</evidence>
<dbReference type="SUPFAM" id="SSF49584">
    <property type="entry name" value="Periplasmic chaperone C-domain"/>
    <property type="match status" value="1"/>
</dbReference>
<evidence type="ECO:0000256" key="3">
    <source>
        <dbReference type="ARBA" id="ARBA00022729"/>
    </source>
</evidence>
<evidence type="ECO:0000259" key="8">
    <source>
        <dbReference type="Pfam" id="PF02753"/>
    </source>
</evidence>
<keyword evidence="10" id="KW-1185">Reference proteome</keyword>
<dbReference type="Pfam" id="PF02753">
    <property type="entry name" value="PapD_C"/>
    <property type="match status" value="1"/>
</dbReference>
<dbReference type="Gene3D" id="2.60.40.10">
    <property type="entry name" value="Immunoglobulins"/>
    <property type="match status" value="2"/>
</dbReference>
<feature type="chain" id="PRO_5046936747" evidence="6">
    <location>
        <begin position="22"/>
        <end position="221"/>
    </location>
</feature>
<dbReference type="PANTHER" id="PTHR30251">
    <property type="entry name" value="PILUS ASSEMBLY CHAPERONE"/>
    <property type="match status" value="1"/>
</dbReference>
<dbReference type="Pfam" id="PF00345">
    <property type="entry name" value="PapD_N"/>
    <property type="match status" value="1"/>
</dbReference>
<dbReference type="SUPFAM" id="SSF49354">
    <property type="entry name" value="PapD-like"/>
    <property type="match status" value="1"/>
</dbReference>
<dbReference type="InterPro" id="IPR016148">
    <property type="entry name" value="Pili_assmbl_chaperone_C"/>
</dbReference>
<keyword evidence="3 6" id="KW-0732">Signal</keyword>
<dbReference type="Proteomes" id="UP000746649">
    <property type="component" value="Unassembled WGS sequence"/>
</dbReference>
<dbReference type="InterPro" id="IPR013783">
    <property type="entry name" value="Ig-like_fold"/>
</dbReference>
<evidence type="ECO:0000256" key="4">
    <source>
        <dbReference type="ARBA" id="ARBA00022764"/>
    </source>
</evidence>
<comment type="caution">
    <text evidence="9">The sequence shown here is derived from an EMBL/GenBank/DDBJ whole genome shotgun (WGS) entry which is preliminary data.</text>
</comment>
<reference evidence="9 10" key="1">
    <citation type="submission" date="2020-11" db="EMBL/GenBank/DDBJ databases">
        <title>Enhanced detection system for hospital associated transmission using whole genome sequencing surveillance.</title>
        <authorList>
            <person name="Harrison L.H."/>
            <person name="Van Tyne D."/>
            <person name="Marsh J.W."/>
            <person name="Griffith M.P."/>
            <person name="Snyder D.J."/>
            <person name="Cooper V.S."/>
            <person name="Mustapha M."/>
        </authorList>
    </citation>
    <scope>NUCLEOTIDE SEQUENCE [LARGE SCALE GENOMIC DNA]</scope>
    <source>
        <strain evidence="9 10">CB00117</strain>
    </source>
</reference>